<gene>
    <name evidence="4" type="primary">ybgF</name>
    <name evidence="4" type="ORF">ENN51_02085</name>
</gene>
<dbReference type="InterPro" id="IPR034706">
    <property type="entry name" value="CpoB"/>
</dbReference>
<evidence type="ECO:0000256" key="1">
    <source>
        <dbReference type="ARBA" id="ARBA00022729"/>
    </source>
</evidence>
<dbReference type="EMBL" id="DSBX01000078">
    <property type="protein sequence ID" value="HDQ99064.1"/>
    <property type="molecule type" value="Genomic_DNA"/>
</dbReference>
<evidence type="ECO:0000259" key="3">
    <source>
        <dbReference type="Pfam" id="PF13525"/>
    </source>
</evidence>
<dbReference type="InterPro" id="IPR039565">
    <property type="entry name" value="BamD-like"/>
</dbReference>
<feature type="domain" description="Outer membrane lipoprotein BamD-like" evidence="3">
    <location>
        <begin position="137"/>
        <end position="255"/>
    </location>
</feature>
<protein>
    <submittedName>
        <fullName evidence="4">Tol-pal system protein YbgF</fullName>
    </submittedName>
</protein>
<evidence type="ECO:0000313" key="4">
    <source>
        <dbReference type="EMBL" id="HDQ99064.1"/>
    </source>
</evidence>
<accession>A0A7V0XES1</accession>
<evidence type="ECO:0000256" key="2">
    <source>
        <dbReference type="PROSITE-ProRule" id="PRU00339"/>
    </source>
</evidence>
<proteinExistence type="inferred from homology"/>
<dbReference type="Pfam" id="PF13525">
    <property type="entry name" value="YfiO"/>
    <property type="match status" value="1"/>
</dbReference>
<keyword evidence="1" id="KW-0732">Signal</keyword>
<sequence>MTAIAGRLCRAGFGLAAVGLLAVAVFPGCGWHSEFVRQGVVLDSLAARNARLERVQQQQGEESRRRQAQMLAEIERIQNEQATVDARLVDLNERMARIGRRLGVWQEVTVPDTAAGPDSAVVPDSTPVVFERGTGVDPDQLYNTAYLDFTRGMYKVAIAGFEQYIQMFPDSDMADNAQYWIGECYYAQGELNRSEEEFRKVLIRYPNGSKVPAATYKLGLVYLAQNREDAARRQFEAVVEKYPGTTEAKLAQERLNR</sequence>
<dbReference type="PROSITE" id="PS50005">
    <property type="entry name" value="TPR"/>
    <property type="match status" value="2"/>
</dbReference>
<dbReference type="InterPro" id="IPR014162">
    <property type="entry name" value="CpoB_C"/>
</dbReference>
<dbReference type="GO" id="GO:0051301">
    <property type="term" value="P:cell division"/>
    <property type="evidence" value="ECO:0007669"/>
    <property type="project" value="InterPro"/>
</dbReference>
<dbReference type="InterPro" id="IPR011990">
    <property type="entry name" value="TPR-like_helical_dom_sf"/>
</dbReference>
<dbReference type="AlphaFoldDB" id="A0A7V0XES1"/>
<name>A0A7V0XES1_UNCW3</name>
<reference evidence="4" key="1">
    <citation type="journal article" date="2020" name="mSystems">
        <title>Genome- and Community-Level Interaction Insights into Carbon Utilization and Element Cycling Functions of Hydrothermarchaeota in Hydrothermal Sediment.</title>
        <authorList>
            <person name="Zhou Z."/>
            <person name="Liu Y."/>
            <person name="Xu W."/>
            <person name="Pan J."/>
            <person name="Luo Z.H."/>
            <person name="Li M."/>
        </authorList>
    </citation>
    <scope>NUCLEOTIDE SEQUENCE [LARGE SCALE GENOMIC DNA]</scope>
    <source>
        <strain evidence="4">SpSt-1182</strain>
    </source>
</reference>
<organism evidence="4">
    <name type="scientific">candidate division WOR-3 bacterium</name>
    <dbReference type="NCBI Taxonomy" id="2052148"/>
    <lineage>
        <taxon>Bacteria</taxon>
        <taxon>Bacteria division WOR-3</taxon>
    </lineage>
</organism>
<dbReference type="HAMAP" id="MF_02066">
    <property type="entry name" value="CpoB"/>
    <property type="match status" value="1"/>
</dbReference>
<dbReference type="InterPro" id="IPR019734">
    <property type="entry name" value="TPR_rpt"/>
</dbReference>
<dbReference type="Proteomes" id="UP000885672">
    <property type="component" value="Unassembled WGS sequence"/>
</dbReference>
<comment type="caution">
    <text evidence="4">The sequence shown here is derived from an EMBL/GenBank/DDBJ whole genome shotgun (WGS) entry which is preliminary data.</text>
</comment>
<dbReference type="Gene3D" id="1.25.40.10">
    <property type="entry name" value="Tetratricopeptide repeat domain"/>
    <property type="match status" value="1"/>
</dbReference>
<keyword evidence="2" id="KW-0802">TPR repeat</keyword>
<dbReference type="NCBIfam" id="TIGR02795">
    <property type="entry name" value="tol_pal_ybgF"/>
    <property type="match status" value="1"/>
</dbReference>
<feature type="repeat" description="TPR" evidence="2">
    <location>
        <begin position="175"/>
        <end position="208"/>
    </location>
</feature>
<dbReference type="SUPFAM" id="SSF48452">
    <property type="entry name" value="TPR-like"/>
    <property type="match status" value="1"/>
</dbReference>
<feature type="repeat" description="TPR" evidence="2">
    <location>
        <begin position="212"/>
        <end position="245"/>
    </location>
</feature>